<dbReference type="AlphaFoldDB" id="A0A158P639"/>
<sequence>MSMTRLTEMRKEGIPWCGGERVSPQKDSSVSGLDSRYQRSRVLQVHITTLVLPTGAATPQSKHVVIRNTTRQDIVIKIKTDAPRAIRFEAEKIVVDSRKYVVVNMMFNERELSNSPKFQYRHLQLILDLPGQASLVDPIPIAIKANVDEDCTTGINIDADTNTANVFDDKDYRYALQLQEDNKSRCAILAPIMGRLFPPAAQPASA</sequence>
<accession>A0A158P639</accession>
<keyword evidence="1" id="KW-1185">Reference proteome</keyword>
<name>A0A158P639_ANGCA</name>
<dbReference type="Proteomes" id="UP000035642">
    <property type="component" value="Unassembled WGS sequence"/>
</dbReference>
<evidence type="ECO:0000313" key="1">
    <source>
        <dbReference type="Proteomes" id="UP000035642"/>
    </source>
</evidence>
<dbReference type="Gene3D" id="2.60.40.10">
    <property type="entry name" value="Immunoglobulins"/>
    <property type="match status" value="1"/>
</dbReference>
<proteinExistence type="predicted"/>
<dbReference type="WBParaSite" id="ACAC_0000057101-mRNA-1">
    <property type="protein sequence ID" value="ACAC_0000057101-mRNA-1"/>
    <property type="gene ID" value="ACAC_0000057101"/>
</dbReference>
<evidence type="ECO:0000313" key="2">
    <source>
        <dbReference type="WBParaSite" id="ACAC_0000057101-mRNA-1"/>
    </source>
</evidence>
<reference evidence="2" key="2">
    <citation type="submission" date="2016-04" db="UniProtKB">
        <authorList>
            <consortium name="WormBaseParasite"/>
        </authorList>
    </citation>
    <scope>IDENTIFICATION</scope>
</reference>
<dbReference type="InterPro" id="IPR013783">
    <property type="entry name" value="Ig-like_fold"/>
</dbReference>
<protein>
    <submittedName>
        <fullName evidence="2">Major sperm protein</fullName>
    </submittedName>
</protein>
<organism evidence="1 2">
    <name type="scientific">Angiostrongylus cantonensis</name>
    <name type="common">Rat lungworm</name>
    <dbReference type="NCBI Taxonomy" id="6313"/>
    <lineage>
        <taxon>Eukaryota</taxon>
        <taxon>Metazoa</taxon>
        <taxon>Ecdysozoa</taxon>
        <taxon>Nematoda</taxon>
        <taxon>Chromadorea</taxon>
        <taxon>Rhabditida</taxon>
        <taxon>Rhabditina</taxon>
        <taxon>Rhabditomorpha</taxon>
        <taxon>Strongyloidea</taxon>
        <taxon>Metastrongylidae</taxon>
        <taxon>Angiostrongylus</taxon>
    </lineage>
</organism>
<reference evidence="1" key="1">
    <citation type="submission" date="2012-09" db="EMBL/GenBank/DDBJ databases">
        <authorList>
            <person name="Martin A.A."/>
        </authorList>
    </citation>
    <scope>NUCLEOTIDE SEQUENCE</scope>
</reference>